<comment type="function">
    <text evidence="1">Lipid phosphatase which dephosphorylates phosphatidylglycerophosphate (PGP) to phosphatidylglycerol (PG).</text>
</comment>
<evidence type="ECO:0000259" key="3">
    <source>
        <dbReference type="Pfam" id="PF04608"/>
    </source>
</evidence>
<keyword evidence="1" id="KW-0595">Phospholipid degradation</keyword>
<keyword evidence="1" id="KW-0443">Lipid metabolism</keyword>
<evidence type="ECO:0000256" key="1">
    <source>
        <dbReference type="PIRNR" id="PIRNR006162"/>
    </source>
</evidence>
<comment type="subcellular location">
    <subcellularLocation>
        <location evidence="1">Cell inner membrane</location>
        <topology evidence="1">Multi-pass membrane protein</topology>
    </subcellularLocation>
</comment>
<feature type="transmembrane region" description="Helical" evidence="2">
    <location>
        <begin position="141"/>
        <end position="166"/>
    </location>
</feature>
<feature type="transmembrane region" description="Helical" evidence="2">
    <location>
        <begin position="20"/>
        <end position="39"/>
    </location>
</feature>
<dbReference type="InterPro" id="IPR026037">
    <property type="entry name" value="PgpA"/>
</dbReference>
<dbReference type="InterPro" id="IPR007686">
    <property type="entry name" value="YutG/PgpA"/>
</dbReference>
<feature type="transmembrane region" description="Helical" evidence="2">
    <location>
        <begin position="45"/>
        <end position="73"/>
    </location>
</feature>
<dbReference type="EMBL" id="JBHTJN010000011">
    <property type="protein sequence ID" value="MFD0966425.1"/>
    <property type="molecule type" value="Genomic_DNA"/>
</dbReference>
<dbReference type="Pfam" id="PF04608">
    <property type="entry name" value="PgpA"/>
    <property type="match status" value="1"/>
</dbReference>
<reference evidence="5" key="1">
    <citation type="journal article" date="2019" name="Int. J. Syst. Evol. Microbiol.">
        <title>The Global Catalogue of Microorganisms (GCM) 10K type strain sequencing project: providing services to taxonomists for standard genome sequencing and annotation.</title>
        <authorList>
            <consortium name="The Broad Institute Genomics Platform"/>
            <consortium name="The Broad Institute Genome Sequencing Center for Infectious Disease"/>
            <person name="Wu L."/>
            <person name="Ma J."/>
        </authorList>
    </citation>
    <scope>NUCLEOTIDE SEQUENCE [LARGE SCALE GENOMIC DNA]</scope>
    <source>
        <strain evidence="5">CCUG 61707</strain>
    </source>
</reference>
<evidence type="ECO:0000313" key="4">
    <source>
        <dbReference type="EMBL" id="MFD0966425.1"/>
    </source>
</evidence>
<proteinExistence type="predicted"/>
<keyword evidence="1 2" id="KW-0472">Membrane</keyword>
<evidence type="ECO:0000313" key="5">
    <source>
        <dbReference type="Proteomes" id="UP001596996"/>
    </source>
</evidence>
<comment type="cofactor">
    <cofactor evidence="1">
        <name>Mg(2+)</name>
        <dbReference type="ChEBI" id="CHEBI:18420"/>
    </cofactor>
</comment>
<keyword evidence="1" id="KW-0378">Hydrolase</keyword>
<keyword evidence="2" id="KW-1133">Transmembrane helix</keyword>
<keyword evidence="1" id="KW-1208">Phospholipid metabolism</keyword>
<dbReference type="RefSeq" id="WP_380820647.1">
    <property type="nucleotide sequence ID" value="NZ_JBHTJN010000011.1"/>
</dbReference>
<keyword evidence="1" id="KW-1003">Cell membrane</keyword>
<dbReference type="Proteomes" id="UP001596996">
    <property type="component" value="Unassembled WGS sequence"/>
</dbReference>
<gene>
    <name evidence="4" type="ORF">ACFQ02_06150</name>
</gene>
<evidence type="ECO:0000256" key="2">
    <source>
        <dbReference type="SAM" id="Phobius"/>
    </source>
</evidence>
<dbReference type="PANTHER" id="PTHR36305:SF1">
    <property type="entry name" value="PHOSPHATIDYLGLYCEROPHOSPHATASE A"/>
    <property type="match status" value="1"/>
</dbReference>
<keyword evidence="1" id="KW-0460">Magnesium</keyword>
<dbReference type="InterPro" id="IPR036681">
    <property type="entry name" value="PgpA-like_sf"/>
</dbReference>
<dbReference type="CDD" id="cd06971">
    <property type="entry name" value="PgpA"/>
    <property type="match status" value="1"/>
</dbReference>
<organism evidence="4 5">
    <name type="scientific">Seminibacterium arietis</name>
    <dbReference type="NCBI Taxonomy" id="1173502"/>
    <lineage>
        <taxon>Bacteria</taxon>
        <taxon>Pseudomonadati</taxon>
        <taxon>Pseudomonadota</taxon>
        <taxon>Gammaproteobacteria</taxon>
        <taxon>Pasteurellales</taxon>
        <taxon>Pasteurellaceae</taxon>
        <taxon>Seminibacterium</taxon>
    </lineage>
</organism>
<dbReference type="SUPFAM" id="SSF101307">
    <property type="entry name" value="YutG-like"/>
    <property type="match status" value="1"/>
</dbReference>
<dbReference type="EC" id="3.1.3.27" evidence="1"/>
<keyword evidence="1" id="KW-0479">Metal-binding</keyword>
<dbReference type="PANTHER" id="PTHR36305">
    <property type="entry name" value="PHOSPHATIDYLGLYCEROPHOSPHATASE A"/>
    <property type="match status" value="1"/>
</dbReference>
<protein>
    <recommendedName>
        <fullName evidence="1">Phosphatidylglycerophosphatase A</fullName>
        <ecNumber evidence="1">3.1.3.27</ecNumber>
    </recommendedName>
    <alternativeName>
        <fullName evidence="1">Phosphatidylglycerolphosphate phosphatase A</fullName>
    </alternativeName>
</protein>
<name>A0ABW3IA40_9PAST</name>
<keyword evidence="1 2" id="KW-0812">Transmembrane</keyword>
<accession>A0ABW3IA40</accession>
<sequence length="167" mass="18821">MQKKHNSNSIKQLKLSNPVYFLALGFGAGLISKTPGTWGSLVGLLLGWVILQFISLSFFIILTIICFVLGCLICEKTSIALGVHDHGSIVWDEIVGIFIVLLAIPALTWQWCLIAFVIFRFFDITKFFPIRYFDNKLKSGFGIMIDDVLAAIYSVIVIKIISFYFFL</sequence>
<keyword evidence="5" id="KW-1185">Reference proteome</keyword>
<comment type="pathway">
    <text evidence="1">Phospholipid metabolism; phosphatidylglycerol biosynthesis; phosphatidylglycerol from CDP-diacylglycerol: step 2/2.</text>
</comment>
<comment type="caution">
    <text evidence="4">The sequence shown here is derived from an EMBL/GenBank/DDBJ whole genome shotgun (WGS) entry which is preliminary data.</text>
</comment>
<comment type="catalytic activity">
    <reaction evidence="1">
        <text>a 1,2-diacyl-sn-glycero-3-phospho-(1'-sn-glycero-3'-phosphate) + H2O = a 1,2-diacyl-sn-glycero-3-phospho-(1'-sn-glycerol) + phosphate</text>
        <dbReference type="Rhea" id="RHEA:33751"/>
        <dbReference type="ChEBI" id="CHEBI:15377"/>
        <dbReference type="ChEBI" id="CHEBI:43474"/>
        <dbReference type="ChEBI" id="CHEBI:60110"/>
        <dbReference type="ChEBI" id="CHEBI:64716"/>
        <dbReference type="EC" id="3.1.3.27"/>
    </reaction>
</comment>
<feature type="domain" description="YutG/PgpA" evidence="3">
    <location>
        <begin position="22"/>
        <end position="161"/>
    </location>
</feature>
<keyword evidence="1" id="KW-0997">Cell inner membrane</keyword>
<dbReference type="PIRSF" id="PIRSF006162">
    <property type="entry name" value="PgpA"/>
    <property type="match status" value="1"/>
</dbReference>
<feature type="transmembrane region" description="Helical" evidence="2">
    <location>
        <begin position="94"/>
        <end position="121"/>
    </location>
</feature>
<keyword evidence="1" id="KW-0442">Lipid degradation</keyword>